<protein>
    <recommendedName>
        <fullName evidence="6">Ribosomal RNA large subunit methyltransferase F</fullName>
        <ecNumber evidence="6">2.1.1.181</ecNumber>
    </recommendedName>
    <alternativeName>
        <fullName evidence="6">23S rRNA mA1618 methyltransferase</fullName>
    </alternativeName>
    <alternativeName>
        <fullName evidence="6">rRNA adenine N-6-methyltransferase</fullName>
    </alternativeName>
</protein>
<dbReference type="PANTHER" id="PTHR13393:SF0">
    <property type="entry name" value="RNA N6-ADENOSINE-METHYLTRANSFERASE METTL16"/>
    <property type="match status" value="1"/>
</dbReference>
<dbReference type="GO" id="GO:0052907">
    <property type="term" value="F:23S rRNA (adenine(1618)-N(6))-methyltransferase activity"/>
    <property type="evidence" value="ECO:0007669"/>
    <property type="project" value="UniProtKB-EC"/>
</dbReference>
<dbReference type="CDD" id="cd02440">
    <property type="entry name" value="AdoMet_MTases"/>
    <property type="match status" value="1"/>
</dbReference>
<evidence type="ECO:0000256" key="5">
    <source>
        <dbReference type="ARBA" id="ARBA00022691"/>
    </source>
</evidence>
<dbReference type="Gene3D" id="3.40.50.150">
    <property type="entry name" value="Vaccinia Virus protein VP39"/>
    <property type="match status" value="1"/>
</dbReference>
<evidence type="ECO:0000256" key="3">
    <source>
        <dbReference type="ARBA" id="ARBA00022603"/>
    </source>
</evidence>
<dbReference type="Proteomes" id="UP001150830">
    <property type="component" value="Unassembled WGS sequence"/>
</dbReference>
<comment type="caution">
    <text evidence="8">The sequence shown here is derived from an EMBL/GenBank/DDBJ whole genome shotgun (WGS) entry which is preliminary data.</text>
</comment>
<comment type="subcellular location">
    <subcellularLocation>
        <location evidence="6">Cytoplasm</location>
    </subcellularLocation>
</comment>
<keyword evidence="1 6" id="KW-0963">Cytoplasm</keyword>
<feature type="compositionally biased region" description="Low complexity" evidence="7">
    <location>
        <begin position="1"/>
        <end position="17"/>
    </location>
</feature>
<evidence type="ECO:0000256" key="6">
    <source>
        <dbReference type="HAMAP-Rule" id="MF_01848"/>
    </source>
</evidence>
<keyword evidence="3 6" id="KW-0489">Methyltransferase</keyword>
<dbReference type="AlphaFoldDB" id="A0A9X3EFN5"/>
<name>A0A9X3EFN5_9GAMM</name>
<evidence type="ECO:0000256" key="4">
    <source>
        <dbReference type="ARBA" id="ARBA00022679"/>
    </source>
</evidence>
<keyword evidence="9" id="KW-1185">Reference proteome</keyword>
<comment type="similarity">
    <text evidence="6">Belongs to the methyltransferase superfamily. METTL16/RlmF family.</text>
</comment>
<dbReference type="PANTHER" id="PTHR13393">
    <property type="entry name" value="SAM-DEPENDENT METHYLTRANSFERASE"/>
    <property type="match status" value="1"/>
</dbReference>
<gene>
    <name evidence="6 8" type="primary">rlmF</name>
    <name evidence="8" type="ORF">OUO13_15760</name>
</gene>
<accession>A0A9X3EFN5</accession>
<comment type="function">
    <text evidence="6">Specifically methylates the adenine in position 1618 of 23S rRNA.</text>
</comment>
<organism evidence="8 9">
    <name type="scientific">Parathalassolituus penaei</name>
    <dbReference type="NCBI Taxonomy" id="2997323"/>
    <lineage>
        <taxon>Bacteria</taxon>
        <taxon>Pseudomonadati</taxon>
        <taxon>Pseudomonadota</taxon>
        <taxon>Gammaproteobacteria</taxon>
        <taxon>Oceanospirillales</taxon>
        <taxon>Oceanospirillaceae</taxon>
        <taxon>Parathalassolituus</taxon>
    </lineage>
</organism>
<dbReference type="SUPFAM" id="SSF53335">
    <property type="entry name" value="S-adenosyl-L-methionine-dependent methyltransferases"/>
    <property type="match status" value="1"/>
</dbReference>
<keyword evidence="5 6" id="KW-0949">S-adenosyl-L-methionine</keyword>
<keyword evidence="2 6" id="KW-0698">rRNA processing</keyword>
<dbReference type="InterPro" id="IPR029063">
    <property type="entry name" value="SAM-dependent_MTases_sf"/>
</dbReference>
<evidence type="ECO:0000313" key="8">
    <source>
        <dbReference type="EMBL" id="MCY0966644.1"/>
    </source>
</evidence>
<dbReference type="Pfam" id="PF05971">
    <property type="entry name" value="Methyltransf_10"/>
    <property type="match status" value="1"/>
</dbReference>
<dbReference type="InterPro" id="IPR016909">
    <property type="entry name" value="rRNA_lsu_MeTfrase_F"/>
</dbReference>
<dbReference type="InterPro" id="IPR010286">
    <property type="entry name" value="METTL16/RlmF"/>
</dbReference>
<evidence type="ECO:0000313" key="9">
    <source>
        <dbReference type="Proteomes" id="UP001150830"/>
    </source>
</evidence>
<dbReference type="EC" id="2.1.1.181" evidence="6"/>
<feature type="region of interest" description="Disordered" evidence="7">
    <location>
        <begin position="1"/>
        <end position="27"/>
    </location>
</feature>
<evidence type="ECO:0000256" key="1">
    <source>
        <dbReference type="ARBA" id="ARBA00022490"/>
    </source>
</evidence>
<dbReference type="EMBL" id="JAPNOA010000056">
    <property type="protein sequence ID" value="MCY0966644.1"/>
    <property type="molecule type" value="Genomic_DNA"/>
</dbReference>
<sequence>MTKPALPKAATKPAVKPSGPHPRNRHGNGYDFAVLTQACPELQLFVQLNPAGISTIDFSNPQAVKTLNRALLQEAYGIQHWDIPEGYLCPPVPGRADYIHNLADLLASANQGKVPPAKRVKALDIGCGANCIYPLIGQGEYGWQFVGSDIDPQSLASAQRMLNANPTMASQIRLVQQNHADRCFAGVIGPADYFDLTLCNPPFHESAEQMLEGSERKWRNLGKTGEQKPGLNFGGQHNELWCDGGELAFVSRMIEESQQFGSQVFWFTSLVSKQANLPAFEKLLQHVGALESRVIQMAQGQKISRLIAWTFLNPQQQTLWRQMRWQSR</sequence>
<dbReference type="RefSeq" id="WP_283175042.1">
    <property type="nucleotide sequence ID" value="NZ_JAPNOA010000056.1"/>
</dbReference>
<evidence type="ECO:0000256" key="7">
    <source>
        <dbReference type="SAM" id="MobiDB-lite"/>
    </source>
</evidence>
<dbReference type="HAMAP" id="MF_01848">
    <property type="entry name" value="23SrRNA_methyltr_F"/>
    <property type="match status" value="1"/>
</dbReference>
<reference evidence="8" key="1">
    <citation type="submission" date="2022-11" db="EMBL/GenBank/DDBJ databases">
        <title>Parathalassolutuus dongxingensis gen. nov., sp. nov., a novel member of family Oceanospirillaceae isolated from a coastal shrimp pond in Guangxi, China.</title>
        <authorList>
            <person name="Chen H."/>
        </authorList>
    </citation>
    <scope>NUCLEOTIDE SEQUENCE</scope>
    <source>
        <strain evidence="8">G-43</strain>
    </source>
</reference>
<dbReference type="GO" id="GO:0005737">
    <property type="term" value="C:cytoplasm"/>
    <property type="evidence" value="ECO:0007669"/>
    <property type="project" value="UniProtKB-SubCell"/>
</dbReference>
<dbReference type="PIRSF" id="PIRSF029038">
    <property type="entry name" value="Mtase_YbiN_prd"/>
    <property type="match status" value="1"/>
</dbReference>
<keyword evidence="4 6" id="KW-0808">Transferase</keyword>
<proteinExistence type="inferred from homology"/>
<dbReference type="GO" id="GO:0070475">
    <property type="term" value="P:rRNA base methylation"/>
    <property type="evidence" value="ECO:0007669"/>
    <property type="project" value="TreeGrafter"/>
</dbReference>
<comment type="catalytic activity">
    <reaction evidence="6">
        <text>adenosine(1618) in 23S rRNA + S-adenosyl-L-methionine = N(6)-methyladenosine(1618) in 23S rRNA + S-adenosyl-L-homocysteine + H(+)</text>
        <dbReference type="Rhea" id="RHEA:16497"/>
        <dbReference type="Rhea" id="RHEA-COMP:10229"/>
        <dbReference type="Rhea" id="RHEA-COMP:10231"/>
        <dbReference type="ChEBI" id="CHEBI:15378"/>
        <dbReference type="ChEBI" id="CHEBI:57856"/>
        <dbReference type="ChEBI" id="CHEBI:59789"/>
        <dbReference type="ChEBI" id="CHEBI:74411"/>
        <dbReference type="ChEBI" id="CHEBI:74449"/>
        <dbReference type="EC" id="2.1.1.181"/>
    </reaction>
</comment>
<evidence type="ECO:0000256" key="2">
    <source>
        <dbReference type="ARBA" id="ARBA00022552"/>
    </source>
</evidence>
<dbReference type="NCBIfam" id="NF008725">
    <property type="entry name" value="PRK11727.1"/>
    <property type="match status" value="1"/>
</dbReference>